<sequence>MAELIGGVPLFLIYLAALTVFLLVVAPVLAAAQAFQFAARLLLAYARLLDAVLRRHEPQYQTRPLPRPDDEPQPAARNYWFGPAQRDLLLLAEHGRRLGRRTTVDAFRTVTNRIEQSPARRRPATIPLGLALYLGLAVGVLLAVPLLATCQLLHWLLVLLLQLGARLTAGVLRGLDLVALRLRGLQEGVLCPHCFERVRLPVHECANEDCRRRHTELRPGRYGILRRRCACGQRLATTLLGGRYRLPGYCTHANCGRQLSTETGRLAEFALPLVGGRAAGKTQLMAALLTNLQRPAPDGRAPGRCADEETAERYRLLREVLEISGHPRATQRELRRAYSLLLDRDRPPRLLHLFDTAGERFVKREDTDVLRYARAARTFLFVLDPLAVPAFWERLSAEQQDRLDRTLASDMPPQQVFDQATAAIQAMAVPLRRCRLAVAISKADLLEQVLDWPSDWARQRDSDAAAAWLAQELGLGNLVRAMRLDFREVRFFFTAALLVSSPESAESAEGGAAEPQVHESVTPLLQWCLAGNRRARAAAVRPDRQQQAAEPSPVRVRVRVRR</sequence>
<evidence type="ECO:0000256" key="1">
    <source>
        <dbReference type="SAM" id="MobiDB-lite"/>
    </source>
</evidence>
<proteinExistence type="predicted"/>
<evidence type="ECO:0000313" key="4">
    <source>
        <dbReference type="EMBL" id="MBB4927553.1"/>
    </source>
</evidence>
<keyword evidence="2" id="KW-0472">Membrane</keyword>
<feature type="region of interest" description="Disordered" evidence="1">
    <location>
        <begin position="539"/>
        <end position="562"/>
    </location>
</feature>
<evidence type="ECO:0000259" key="3">
    <source>
        <dbReference type="Pfam" id="PF19993"/>
    </source>
</evidence>
<feature type="domain" description="Double-GTPase 2" evidence="3">
    <location>
        <begin position="271"/>
        <end position="493"/>
    </location>
</feature>
<keyword evidence="5" id="KW-1185">Reference proteome</keyword>
<protein>
    <recommendedName>
        <fullName evidence="3">Double-GTPase 2 domain-containing protein</fullName>
    </recommendedName>
</protein>
<dbReference type="InterPro" id="IPR027417">
    <property type="entry name" value="P-loop_NTPase"/>
</dbReference>
<organism evidence="4 5">
    <name type="scientific">Kitasatospora kifunensis</name>
    <name type="common">Streptomyces kifunensis</name>
    <dbReference type="NCBI Taxonomy" id="58351"/>
    <lineage>
        <taxon>Bacteria</taxon>
        <taxon>Bacillati</taxon>
        <taxon>Actinomycetota</taxon>
        <taxon>Actinomycetes</taxon>
        <taxon>Kitasatosporales</taxon>
        <taxon>Streptomycetaceae</taxon>
        <taxon>Kitasatospora</taxon>
    </lineage>
</organism>
<dbReference type="EMBL" id="JACHJV010000002">
    <property type="protein sequence ID" value="MBB4927553.1"/>
    <property type="molecule type" value="Genomic_DNA"/>
</dbReference>
<feature type="transmembrane region" description="Helical" evidence="2">
    <location>
        <begin position="12"/>
        <end position="32"/>
    </location>
</feature>
<accession>A0A7W7VYZ9</accession>
<evidence type="ECO:0000256" key="2">
    <source>
        <dbReference type="SAM" id="Phobius"/>
    </source>
</evidence>
<gene>
    <name evidence="4" type="ORF">FHR34_006648</name>
</gene>
<feature type="compositionally biased region" description="Low complexity" evidence="1">
    <location>
        <begin position="539"/>
        <end position="549"/>
    </location>
</feature>
<comment type="caution">
    <text evidence="4">The sequence shown here is derived from an EMBL/GenBank/DDBJ whole genome shotgun (WGS) entry which is preliminary data.</text>
</comment>
<evidence type="ECO:0000313" key="5">
    <source>
        <dbReference type="Proteomes" id="UP000540506"/>
    </source>
</evidence>
<dbReference type="Proteomes" id="UP000540506">
    <property type="component" value="Unassembled WGS sequence"/>
</dbReference>
<keyword evidence="2" id="KW-0812">Transmembrane</keyword>
<dbReference type="SUPFAM" id="SSF52540">
    <property type="entry name" value="P-loop containing nucleoside triphosphate hydrolases"/>
    <property type="match status" value="1"/>
</dbReference>
<dbReference type="RefSeq" id="WP_184943977.1">
    <property type="nucleotide sequence ID" value="NZ_JACHJV010000002.1"/>
</dbReference>
<feature type="transmembrane region" description="Helical" evidence="2">
    <location>
        <begin position="130"/>
        <end position="148"/>
    </location>
</feature>
<reference evidence="4 5" key="1">
    <citation type="submission" date="2020-08" db="EMBL/GenBank/DDBJ databases">
        <title>Sequencing the genomes of 1000 actinobacteria strains.</title>
        <authorList>
            <person name="Klenk H.-P."/>
        </authorList>
    </citation>
    <scope>NUCLEOTIDE SEQUENCE [LARGE SCALE GENOMIC DNA]</scope>
    <source>
        <strain evidence="4 5">DSM 41654</strain>
    </source>
</reference>
<name>A0A7W7VYZ9_KITKI</name>
<dbReference type="Pfam" id="PF19993">
    <property type="entry name" value="DO-GTPase2"/>
    <property type="match status" value="1"/>
</dbReference>
<dbReference type="InterPro" id="IPR045528">
    <property type="entry name" value="DO-GTPase2"/>
</dbReference>
<keyword evidence="2" id="KW-1133">Transmembrane helix</keyword>
<dbReference type="AlphaFoldDB" id="A0A7W7VYZ9"/>